<keyword evidence="3" id="KW-1185">Reference proteome</keyword>
<feature type="transmembrane region" description="Helical" evidence="1">
    <location>
        <begin position="113"/>
        <end position="137"/>
    </location>
</feature>
<feature type="transmembrane region" description="Helical" evidence="1">
    <location>
        <begin position="157"/>
        <end position="176"/>
    </location>
</feature>
<evidence type="ECO:0000313" key="3">
    <source>
        <dbReference type="Proteomes" id="UP000623090"/>
    </source>
</evidence>
<feature type="transmembrane region" description="Helical" evidence="1">
    <location>
        <begin position="345"/>
        <end position="361"/>
    </location>
</feature>
<accession>A0ABX2AE03</accession>
<dbReference type="Proteomes" id="UP000623090">
    <property type="component" value="Unassembled WGS sequence"/>
</dbReference>
<name>A0ABX2AE03_9PROT</name>
<feature type="transmembrane region" description="Helical" evidence="1">
    <location>
        <begin position="322"/>
        <end position="339"/>
    </location>
</feature>
<feature type="transmembrane region" description="Helical" evidence="1">
    <location>
        <begin position="381"/>
        <end position="403"/>
    </location>
</feature>
<sequence length="578" mass="67640">MNKKINDYNKCVILFLLWISFVCFMIFNHKFWFDEVVNLVYGIGADPVYGIHGNGHPSIWFLFLRFGYYISGSYIVLPLISFIVATIAIYILIFKSPFDFKYKAVISFSGFALYEYVVMARNYGISMLLMFILAIVFSNKKYRNTWTGVILLLIENTNVHSVILCFSFFLGWLINVIQEKSINKRHDLRVLCLNGSVMLVGAIICFLTIYPPFVKSANSLDADNRHIKNIKNIANISTQFYNSSYAPVFDFITEIFYEKEYKDLSHIIKTDHFATDEDFEEINKKSRHIQSSILIFLRNLSKILFSIIMYFSPLCLIRSRGWMISAYVSLVIFGVFFQFIYPGGYRHQALWLVFVIMLLWIEKCTQTDSKPVALSFKKERLLSIGTVSFFILLVFQDINGLVFCYWEESNKPKSPAADFSKFILSHPEWRDGIILDSPDYLNVPTFYYIKNKRFLLSQNRYGIVSPYAPIGIHHYDLDYVLDVAEKINYCNNVPVIMMFENDFYGEKAFSNINGKKYFRLNRIYYFTADQNQVDRLNKEARDVAFFKSGRMESGYTVYIMDKSPREFNQDECKIYKSP</sequence>
<proteinExistence type="predicted"/>
<organism evidence="2 3">
    <name type="scientific">Komagataeibacter melomenusus</name>
    <dbReference type="NCBI Taxonomy" id="2766578"/>
    <lineage>
        <taxon>Bacteria</taxon>
        <taxon>Pseudomonadati</taxon>
        <taxon>Pseudomonadota</taxon>
        <taxon>Alphaproteobacteria</taxon>
        <taxon>Acetobacterales</taxon>
        <taxon>Acetobacteraceae</taxon>
        <taxon>Komagataeibacter</taxon>
    </lineage>
</organism>
<keyword evidence="1" id="KW-0472">Membrane</keyword>
<comment type="caution">
    <text evidence="2">The sequence shown here is derived from an EMBL/GenBank/DDBJ whole genome shotgun (WGS) entry which is preliminary data.</text>
</comment>
<feature type="transmembrane region" description="Helical" evidence="1">
    <location>
        <begin position="289"/>
        <end position="310"/>
    </location>
</feature>
<gene>
    <name evidence="2" type="ORF">HNW77_08310</name>
</gene>
<protein>
    <recommendedName>
        <fullName evidence="4">Glycosyltransferase RgtA/B/C/D-like domain-containing protein</fullName>
    </recommendedName>
</protein>
<keyword evidence="1" id="KW-1133">Transmembrane helix</keyword>
<feature type="transmembrane region" description="Helical" evidence="1">
    <location>
        <begin position="188"/>
        <end position="210"/>
    </location>
</feature>
<feature type="transmembrane region" description="Helical" evidence="1">
    <location>
        <begin position="12"/>
        <end position="32"/>
    </location>
</feature>
<evidence type="ECO:0000313" key="2">
    <source>
        <dbReference type="EMBL" id="NPC66391.1"/>
    </source>
</evidence>
<keyword evidence="1" id="KW-0812">Transmembrane</keyword>
<dbReference type="RefSeq" id="WP_172156806.1">
    <property type="nucleotide sequence ID" value="NZ_JABJWC010000016.1"/>
</dbReference>
<reference evidence="2 3" key="1">
    <citation type="journal article" date="2020" name="Microorganisms">
        <title>Description of Komagataeibacter melaceti sp. nov. and Komagataeibacter melomenusus sp. nov. Isolated from Apple Cider Vinegar.</title>
        <authorList>
            <person name="Maric L."/>
            <person name="Cleenwerck I."/>
            <person name="Accetto T."/>
            <person name="Vandamme P."/>
            <person name="Trcek J."/>
        </authorList>
    </citation>
    <scope>NUCLEOTIDE SEQUENCE [LARGE SCALE GENOMIC DNA]</scope>
    <source>
        <strain evidence="2 3">AV436</strain>
    </source>
</reference>
<dbReference type="EMBL" id="JABJWC010000016">
    <property type="protein sequence ID" value="NPC66391.1"/>
    <property type="molecule type" value="Genomic_DNA"/>
</dbReference>
<evidence type="ECO:0000256" key="1">
    <source>
        <dbReference type="SAM" id="Phobius"/>
    </source>
</evidence>
<feature type="transmembrane region" description="Helical" evidence="1">
    <location>
        <begin position="66"/>
        <end position="93"/>
    </location>
</feature>
<evidence type="ECO:0008006" key="4">
    <source>
        <dbReference type="Google" id="ProtNLM"/>
    </source>
</evidence>